<dbReference type="EMBL" id="NTJD01000001">
    <property type="protein sequence ID" value="PCD78046.1"/>
    <property type="molecule type" value="Genomic_DNA"/>
</dbReference>
<dbReference type="InterPro" id="IPR018037">
    <property type="entry name" value="FixH_proteobacterial"/>
</dbReference>
<keyword evidence="1" id="KW-1133">Transmembrane helix</keyword>
<dbReference type="InterPro" id="IPR008620">
    <property type="entry name" value="FixH"/>
</dbReference>
<feature type="transmembrane region" description="Helical" evidence="1">
    <location>
        <begin position="12"/>
        <end position="30"/>
    </location>
</feature>
<name>A0A2A4CV87_9RHOB</name>
<accession>A0A2A4CV87</accession>
<dbReference type="OrthoDB" id="1495896at2"/>
<evidence type="ECO:0000313" key="2">
    <source>
        <dbReference type="EMBL" id="PCD78046.1"/>
    </source>
</evidence>
<dbReference type="RefSeq" id="WP_096430392.1">
    <property type="nucleotide sequence ID" value="NZ_NTJD01000001.1"/>
</dbReference>
<comment type="caution">
    <text evidence="2">The sequence shown here is derived from an EMBL/GenBank/DDBJ whole genome shotgun (WGS) entry which is preliminary data.</text>
</comment>
<keyword evidence="1" id="KW-0812">Transmembrane</keyword>
<gene>
    <name evidence="2" type="ORF">CLN94_01695</name>
</gene>
<keyword evidence="3" id="KW-1185">Reference proteome</keyword>
<protein>
    <submittedName>
        <fullName evidence="2">Nitrogen fixation protein FixH</fullName>
    </submittedName>
</protein>
<dbReference type="AlphaFoldDB" id="A0A2A4CV87"/>
<keyword evidence="1" id="KW-0472">Membrane</keyword>
<proteinExistence type="predicted"/>
<reference evidence="2 3" key="1">
    <citation type="submission" date="2017-09" db="EMBL/GenBank/DDBJ databases">
        <title>A multilocus sequence analysis scheme for characterization of bacteria in the genus Thioclava.</title>
        <authorList>
            <person name="Liu Y."/>
            <person name="Shao Z."/>
        </authorList>
    </citation>
    <scope>NUCLEOTIDE SEQUENCE [LARGE SCALE GENOMIC DNA]</scope>
    <source>
        <strain evidence="2 3">CAU 1312</strain>
    </source>
</reference>
<evidence type="ECO:0000313" key="3">
    <source>
        <dbReference type="Proteomes" id="UP000243507"/>
    </source>
</evidence>
<dbReference type="PIRSF" id="PIRSF011386">
    <property type="entry name" value="FixH"/>
    <property type="match status" value="1"/>
</dbReference>
<dbReference type="Proteomes" id="UP000243507">
    <property type="component" value="Unassembled WGS sequence"/>
</dbReference>
<organism evidence="2 3">
    <name type="scientific">Pseudothioclava arenosa</name>
    <dbReference type="NCBI Taxonomy" id="1795308"/>
    <lineage>
        <taxon>Bacteria</taxon>
        <taxon>Pseudomonadati</taxon>
        <taxon>Pseudomonadota</taxon>
        <taxon>Alphaproteobacteria</taxon>
        <taxon>Rhodobacterales</taxon>
        <taxon>Paracoccaceae</taxon>
        <taxon>Pseudothioclava</taxon>
    </lineage>
</organism>
<sequence length="151" mass="16286">MAKEINGKHVLGGFVGAFGLIIAVNIFMAYKAIGTFPGLETENSYVASQTFDADRAAQEALGWRVEPTYENGFLSLVIRDAQGLPARVSELKAVVGRTTFSGDDVEPEFAYKGGLFIAPLALEPGAWLIHLEATAADGTPFRKRLDFFVDG</sequence>
<evidence type="ECO:0000256" key="1">
    <source>
        <dbReference type="SAM" id="Phobius"/>
    </source>
</evidence>
<dbReference type="Pfam" id="PF05751">
    <property type="entry name" value="FixH"/>
    <property type="match status" value="1"/>
</dbReference>